<feature type="compositionally biased region" description="Acidic residues" evidence="10">
    <location>
        <begin position="537"/>
        <end position="546"/>
    </location>
</feature>
<dbReference type="GO" id="GO:0070210">
    <property type="term" value="C:Rpd3L-Expanded complex"/>
    <property type="evidence" value="ECO:0007669"/>
    <property type="project" value="TreeGrafter"/>
</dbReference>
<evidence type="ECO:0000256" key="2">
    <source>
        <dbReference type="ARBA" id="ARBA00012111"/>
    </source>
</evidence>
<dbReference type="Pfam" id="PF00850">
    <property type="entry name" value="Hist_deacetyl"/>
    <property type="match status" value="1"/>
</dbReference>
<evidence type="ECO:0000313" key="13">
    <source>
        <dbReference type="Proteomes" id="UP001203852"/>
    </source>
</evidence>
<evidence type="ECO:0000256" key="3">
    <source>
        <dbReference type="ARBA" id="ARBA00022491"/>
    </source>
</evidence>
<evidence type="ECO:0000256" key="6">
    <source>
        <dbReference type="ARBA" id="ARBA00023015"/>
    </source>
</evidence>
<feature type="compositionally biased region" description="Low complexity" evidence="10">
    <location>
        <begin position="510"/>
        <end position="524"/>
    </location>
</feature>
<dbReference type="AlphaFoldDB" id="A0AAN6IEC6"/>
<keyword evidence="8" id="KW-0539">Nucleus</keyword>
<gene>
    <name evidence="12" type="ORF">EDD36DRAFT_404568</name>
</gene>
<feature type="compositionally biased region" description="Basic and acidic residues" evidence="10">
    <location>
        <begin position="417"/>
        <end position="435"/>
    </location>
</feature>
<keyword evidence="6" id="KW-0805">Transcription regulation</keyword>
<sequence>MSFAPVDPVKLRDGDSKKRVAYFYDSDVGNYAYVSGHPMKPHRIRLAHSLVMNYGLYKKMEIYRAKPASKYEMTQFHTDEYIDFLAKVTPDNMDAYQKEQQKYNVGDDCPVFDGLFEFCGISAGGSMEGAARLNRQKADIAINWAGGLHHAKKSEASGFCYVNDIVLGIIELLRFHKRVLYIDIDVHHGDGVEEAFYTTDRVMTVSFHKYGEYFPGTGELRDIGVGLGKNYAVNFPLRDGIDDSSYKGIFEPVIRATMEYYQPAAVVLQCGGDSLSGDRLGCFNLSMKGHANCVQFVKSFNLPTLILGGGGYTMRNVARTWAFETGCIVGDNMQPNLPYNDYYEYYAPDYELDVRPSNMDNANSKEYLEKILTQVLENLKRTAHAPSVQMTDVPRDSLGLNDDDEAALDDLDDDENPDKRITQRKADKYVEKNGELSDSEDETMDGVNGRPNSRKQRAARNYRHIMDVGGNDSGMETGSGIGTPQQASSVPDDLDEMNVDEVDDQIAQLSSPAHAGANGSAAASDPQSPSTHLPADGDVEMGDADADGAAAPGVDDAQPGEEESTITVQPQQQRTPPDSPAPPQQPEEPAATTADSGATAADVAASDPANVPVTETATAEPEATGATAEEAAIKQEVTGDDEVARAQEEGRTEREAANAEGEARTEAVAKAETDEAAQEAEL</sequence>
<evidence type="ECO:0000259" key="11">
    <source>
        <dbReference type="Pfam" id="PF00850"/>
    </source>
</evidence>
<evidence type="ECO:0000256" key="9">
    <source>
        <dbReference type="ARBA" id="ARBA00061569"/>
    </source>
</evidence>
<dbReference type="InterPro" id="IPR023801">
    <property type="entry name" value="His_deacetylse_dom"/>
</dbReference>
<evidence type="ECO:0000256" key="5">
    <source>
        <dbReference type="ARBA" id="ARBA00022853"/>
    </source>
</evidence>
<dbReference type="CDD" id="cd10004">
    <property type="entry name" value="RPD3-like"/>
    <property type="match status" value="1"/>
</dbReference>
<dbReference type="Proteomes" id="UP001203852">
    <property type="component" value="Unassembled WGS sequence"/>
</dbReference>
<evidence type="ECO:0000256" key="1">
    <source>
        <dbReference type="ARBA" id="ARBA00004123"/>
    </source>
</evidence>
<keyword evidence="13" id="KW-1185">Reference proteome</keyword>
<dbReference type="PANTHER" id="PTHR10625:SF10">
    <property type="entry name" value="HISTONE DEACETYLASE HDAC1"/>
    <property type="match status" value="1"/>
</dbReference>
<dbReference type="GO" id="GO:0033698">
    <property type="term" value="C:Rpd3L complex"/>
    <property type="evidence" value="ECO:0007669"/>
    <property type="project" value="UniProtKB-ARBA"/>
</dbReference>
<keyword evidence="5" id="KW-0156">Chromatin regulator</keyword>
<dbReference type="InterPro" id="IPR000286">
    <property type="entry name" value="HDACs"/>
</dbReference>
<dbReference type="InterPro" id="IPR037138">
    <property type="entry name" value="His_deacetylse_dom_sf"/>
</dbReference>
<reference evidence="12" key="1">
    <citation type="journal article" date="2022" name="bioRxiv">
        <title>Deciphering the potential niche of two novel black yeast fungi from a biological soil crust based on their genomes, phenotypes, and melanin regulation.</title>
        <authorList>
            <consortium name="DOE Joint Genome Institute"/>
            <person name="Carr E.C."/>
            <person name="Barton Q."/>
            <person name="Grambo S."/>
            <person name="Sullivan M."/>
            <person name="Renfro C.M."/>
            <person name="Kuo A."/>
            <person name="Pangilinan J."/>
            <person name="Lipzen A."/>
            <person name="Keymanesh K."/>
            <person name="Savage E."/>
            <person name="Barry K."/>
            <person name="Grigoriev I.V."/>
            <person name="Riekhof W.R."/>
            <person name="Harris S.S."/>
        </authorList>
    </citation>
    <scope>NUCLEOTIDE SEQUENCE</scope>
    <source>
        <strain evidence="12">JF 03-4F</strain>
    </source>
</reference>
<dbReference type="PANTHER" id="PTHR10625">
    <property type="entry name" value="HISTONE DEACETYLASE HDAC1-RELATED"/>
    <property type="match status" value="1"/>
</dbReference>
<evidence type="ECO:0000256" key="10">
    <source>
        <dbReference type="SAM" id="MobiDB-lite"/>
    </source>
</evidence>
<feature type="compositionally biased region" description="Acidic residues" evidence="10">
    <location>
        <begin position="492"/>
        <end position="504"/>
    </location>
</feature>
<keyword evidence="4" id="KW-0378">Hydrolase</keyword>
<keyword evidence="7" id="KW-0804">Transcription</keyword>
<dbReference type="PRINTS" id="PR01270">
    <property type="entry name" value="HDASUPER"/>
</dbReference>
<dbReference type="EC" id="3.5.1.98" evidence="2"/>
<evidence type="ECO:0000256" key="8">
    <source>
        <dbReference type="ARBA" id="ARBA00023242"/>
    </source>
</evidence>
<dbReference type="GO" id="GO:0031507">
    <property type="term" value="P:heterochromatin formation"/>
    <property type="evidence" value="ECO:0007669"/>
    <property type="project" value="TreeGrafter"/>
</dbReference>
<dbReference type="Gene3D" id="3.40.800.20">
    <property type="entry name" value="Histone deacetylase domain"/>
    <property type="match status" value="1"/>
</dbReference>
<name>A0AAN6IEC6_9EURO</name>
<feature type="compositionally biased region" description="Pro residues" evidence="10">
    <location>
        <begin position="577"/>
        <end position="586"/>
    </location>
</feature>
<evidence type="ECO:0000313" key="12">
    <source>
        <dbReference type="EMBL" id="KAI1614857.1"/>
    </source>
</evidence>
<feature type="region of interest" description="Disordered" evidence="10">
    <location>
        <begin position="386"/>
        <end position="682"/>
    </location>
</feature>
<comment type="subcellular location">
    <subcellularLocation>
        <location evidence="1">Nucleus</location>
    </subcellularLocation>
</comment>
<dbReference type="GO" id="GO:0032221">
    <property type="term" value="C:Rpd3S complex"/>
    <property type="evidence" value="ECO:0007669"/>
    <property type="project" value="UniProtKB-ARBA"/>
</dbReference>
<comment type="caution">
    <text evidence="12">The sequence shown here is derived from an EMBL/GenBank/DDBJ whole genome shotgun (WGS) entry which is preliminary data.</text>
</comment>
<dbReference type="InterPro" id="IPR023696">
    <property type="entry name" value="Ureohydrolase_dom_sf"/>
</dbReference>
<feature type="compositionally biased region" description="Low complexity" evidence="10">
    <location>
        <begin position="547"/>
        <end position="557"/>
    </location>
</feature>
<protein>
    <recommendedName>
        <fullName evidence="2">histone deacetylase</fullName>
        <ecNumber evidence="2">3.5.1.98</ecNumber>
    </recommendedName>
</protein>
<dbReference type="GO" id="GO:0141221">
    <property type="term" value="F:histone deacetylase activity, hydrolytic mechanism"/>
    <property type="evidence" value="ECO:0007669"/>
    <property type="project" value="UniProtKB-EC"/>
</dbReference>
<feature type="compositionally biased region" description="Acidic residues" evidence="10">
    <location>
        <begin position="401"/>
        <end position="416"/>
    </location>
</feature>
<proteinExistence type="inferred from homology"/>
<feature type="compositionally biased region" description="Low complexity" evidence="10">
    <location>
        <begin position="587"/>
        <end position="630"/>
    </location>
</feature>
<dbReference type="EMBL" id="MU404352">
    <property type="protein sequence ID" value="KAI1614857.1"/>
    <property type="molecule type" value="Genomic_DNA"/>
</dbReference>
<feature type="domain" description="Histone deacetylase" evidence="11">
    <location>
        <begin position="37"/>
        <end position="322"/>
    </location>
</feature>
<keyword evidence="3" id="KW-0678">Repressor</keyword>
<feature type="compositionally biased region" description="Basic and acidic residues" evidence="10">
    <location>
        <begin position="642"/>
        <end position="673"/>
    </location>
</feature>
<dbReference type="FunFam" id="3.40.800.20:FF:000001">
    <property type="entry name" value="Histone deacetylase"/>
    <property type="match status" value="1"/>
</dbReference>
<evidence type="ECO:0000256" key="7">
    <source>
        <dbReference type="ARBA" id="ARBA00023163"/>
    </source>
</evidence>
<dbReference type="PRINTS" id="PR01271">
    <property type="entry name" value="HISDACETLASE"/>
</dbReference>
<accession>A0AAN6IEC6</accession>
<dbReference type="SUPFAM" id="SSF52768">
    <property type="entry name" value="Arginase/deacetylase"/>
    <property type="match status" value="1"/>
</dbReference>
<evidence type="ECO:0000256" key="4">
    <source>
        <dbReference type="ARBA" id="ARBA00022801"/>
    </source>
</evidence>
<comment type="similarity">
    <text evidence="9">Belongs to the histone deacetylase family. HD Type 1 subfamily.</text>
</comment>
<feature type="compositionally biased region" description="Basic residues" evidence="10">
    <location>
        <begin position="452"/>
        <end position="463"/>
    </location>
</feature>
<dbReference type="InterPro" id="IPR003084">
    <property type="entry name" value="HDAC_I/II"/>
</dbReference>
<organism evidence="12 13">
    <name type="scientific">Exophiala viscosa</name>
    <dbReference type="NCBI Taxonomy" id="2486360"/>
    <lineage>
        <taxon>Eukaryota</taxon>
        <taxon>Fungi</taxon>
        <taxon>Dikarya</taxon>
        <taxon>Ascomycota</taxon>
        <taxon>Pezizomycotina</taxon>
        <taxon>Eurotiomycetes</taxon>
        <taxon>Chaetothyriomycetidae</taxon>
        <taxon>Chaetothyriales</taxon>
        <taxon>Herpotrichiellaceae</taxon>
        <taxon>Exophiala</taxon>
    </lineage>
</organism>